<accession>A0A4D9DAX5</accession>
<dbReference type="CDD" id="cd01992">
    <property type="entry name" value="TilS_N"/>
    <property type="match status" value="1"/>
</dbReference>
<reference evidence="12 13" key="1">
    <citation type="submission" date="2019-01" db="EMBL/GenBank/DDBJ databases">
        <title>Nuclear Genome Assembly of the Microalgal Biofuel strain Nannochloropsis salina CCMP1776.</title>
        <authorList>
            <person name="Hovde B."/>
        </authorList>
    </citation>
    <scope>NUCLEOTIDE SEQUENCE [LARGE SCALE GENOMIC DNA]</scope>
    <source>
        <strain evidence="12 13">CCMP1776</strain>
    </source>
</reference>
<comment type="caution">
    <text evidence="12">The sequence shown here is derived from an EMBL/GenBank/DDBJ whole genome shotgun (WGS) entry which is preliminary data.</text>
</comment>
<keyword evidence="7" id="KW-0067">ATP-binding</keyword>
<name>A0A4D9DAX5_9STRA</name>
<dbReference type="EC" id="6.3.4.19" evidence="2"/>
<feature type="compositionally biased region" description="Basic and acidic residues" evidence="9">
    <location>
        <begin position="221"/>
        <end position="242"/>
    </location>
</feature>
<evidence type="ECO:0000256" key="10">
    <source>
        <dbReference type="SAM" id="SignalP"/>
    </source>
</evidence>
<dbReference type="GO" id="GO:0005737">
    <property type="term" value="C:cytoplasm"/>
    <property type="evidence" value="ECO:0007669"/>
    <property type="project" value="UniProtKB-SubCell"/>
</dbReference>
<dbReference type="NCBIfam" id="TIGR02432">
    <property type="entry name" value="lysidine_TilS_N"/>
    <property type="match status" value="1"/>
</dbReference>
<organism evidence="12 13">
    <name type="scientific">Nannochloropsis salina CCMP1776</name>
    <dbReference type="NCBI Taxonomy" id="1027361"/>
    <lineage>
        <taxon>Eukaryota</taxon>
        <taxon>Sar</taxon>
        <taxon>Stramenopiles</taxon>
        <taxon>Ochrophyta</taxon>
        <taxon>Eustigmatophyceae</taxon>
        <taxon>Eustigmatales</taxon>
        <taxon>Monodopsidaceae</taxon>
        <taxon>Microchloropsis</taxon>
        <taxon>Microchloropsis salina</taxon>
    </lineage>
</organism>
<dbReference type="AlphaFoldDB" id="A0A4D9DAX5"/>
<dbReference type="GO" id="GO:0032267">
    <property type="term" value="F:tRNA(Ile)-lysidine synthase activity"/>
    <property type="evidence" value="ECO:0007669"/>
    <property type="project" value="UniProtKB-EC"/>
</dbReference>
<dbReference type="NCBIfam" id="TIGR02433">
    <property type="entry name" value="lysidine_TilS_C"/>
    <property type="match status" value="1"/>
</dbReference>
<dbReference type="PANTHER" id="PTHR43033">
    <property type="entry name" value="TRNA(ILE)-LYSIDINE SYNTHASE-RELATED"/>
    <property type="match status" value="1"/>
</dbReference>
<dbReference type="Pfam" id="PF01171">
    <property type="entry name" value="ATP_bind_3"/>
    <property type="match status" value="2"/>
</dbReference>
<feature type="chain" id="PRO_5020025596" description="tRNA(Ile)-lysidine synthetase" evidence="10">
    <location>
        <begin position="30"/>
        <end position="663"/>
    </location>
</feature>
<dbReference type="InterPro" id="IPR012094">
    <property type="entry name" value="tRNA_Ile_lys_synt"/>
</dbReference>
<dbReference type="Pfam" id="PF11734">
    <property type="entry name" value="TilS_C"/>
    <property type="match status" value="1"/>
</dbReference>
<evidence type="ECO:0000256" key="4">
    <source>
        <dbReference type="ARBA" id="ARBA00022598"/>
    </source>
</evidence>
<dbReference type="EMBL" id="SDOX01000008">
    <property type="protein sequence ID" value="TFJ86595.1"/>
    <property type="molecule type" value="Genomic_DNA"/>
</dbReference>
<dbReference type="HAMAP" id="MF_01161">
    <property type="entry name" value="tRNA_Ile_lys_synt"/>
    <property type="match status" value="1"/>
</dbReference>
<dbReference type="GO" id="GO:0005524">
    <property type="term" value="F:ATP binding"/>
    <property type="evidence" value="ECO:0007669"/>
    <property type="project" value="UniProtKB-KW"/>
</dbReference>
<protein>
    <recommendedName>
        <fullName evidence="2">tRNA(Ile)-lysidine synthetase</fullName>
        <ecNumber evidence="2">6.3.4.19</ecNumber>
    </recommendedName>
</protein>
<evidence type="ECO:0000256" key="3">
    <source>
        <dbReference type="ARBA" id="ARBA00022490"/>
    </source>
</evidence>
<proteinExistence type="inferred from homology"/>
<dbReference type="Gene3D" id="3.40.50.620">
    <property type="entry name" value="HUPs"/>
    <property type="match status" value="1"/>
</dbReference>
<keyword evidence="13" id="KW-1185">Reference proteome</keyword>
<keyword evidence="4" id="KW-0436">Ligase</keyword>
<dbReference type="OrthoDB" id="46912at2759"/>
<evidence type="ECO:0000259" key="11">
    <source>
        <dbReference type="SMART" id="SM00977"/>
    </source>
</evidence>
<feature type="signal peptide" evidence="10">
    <location>
        <begin position="1"/>
        <end position="29"/>
    </location>
</feature>
<dbReference type="Proteomes" id="UP000355283">
    <property type="component" value="Unassembled WGS sequence"/>
</dbReference>
<feature type="region of interest" description="Disordered" evidence="9">
    <location>
        <begin position="215"/>
        <end position="242"/>
    </location>
</feature>
<comment type="subcellular location">
    <subcellularLocation>
        <location evidence="1">Cytoplasm</location>
    </subcellularLocation>
</comment>
<dbReference type="GO" id="GO:0008033">
    <property type="term" value="P:tRNA processing"/>
    <property type="evidence" value="ECO:0007669"/>
    <property type="project" value="UniProtKB-KW"/>
</dbReference>
<gene>
    <name evidence="12" type="ORF">NSK_002252</name>
</gene>
<evidence type="ECO:0000256" key="9">
    <source>
        <dbReference type="SAM" id="MobiDB-lite"/>
    </source>
</evidence>
<evidence type="ECO:0000256" key="2">
    <source>
        <dbReference type="ARBA" id="ARBA00013267"/>
    </source>
</evidence>
<dbReference type="InterPro" id="IPR012795">
    <property type="entry name" value="tRNA_Ile_lys_synt_N"/>
</dbReference>
<keyword evidence="6" id="KW-0547">Nucleotide-binding</keyword>
<dbReference type="PANTHER" id="PTHR43033:SF1">
    <property type="entry name" value="TRNA(ILE)-LYSIDINE SYNTHASE-RELATED"/>
    <property type="match status" value="1"/>
</dbReference>
<keyword evidence="10" id="KW-0732">Signal</keyword>
<evidence type="ECO:0000313" key="13">
    <source>
        <dbReference type="Proteomes" id="UP000355283"/>
    </source>
</evidence>
<dbReference type="InterPro" id="IPR012796">
    <property type="entry name" value="Lysidine-tRNA-synth_C"/>
</dbReference>
<evidence type="ECO:0000256" key="5">
    <source>
        <dbReference type="ARBA" id="ARBA00022694"/>
    </source>
</evidence>
<keyword evidence="5" id="KW-0819">tRNA processing</keyword>
<feature type="domain" description="Lysidine-tRNA(Ile) synthetase C-terminal" evidence="11">
    <location>
        <begin position="574"/>
        <end position="644"/>
    </location>
</feature>
<evidence type="ECO:0000313" key="12">
    <source>
        <dbReference type="EMBL" id="TFJ86595.1"/>
    </source>
</evidence>
<comment type="catalytic activity">
    <reaction evidence="8">
        <text>cytidine(34) in tRNA(Ile2) + L-lysine + ATP = lysidine(34) in tRNA(Ile2) + AMP + diphosphate + H(+)</text>
        <dbReference type="Rhea" id="RHEA:43744"/>
        <dbReference type="Rhea" id="RHEA-COMP:10625"/>
        <dbReference type="Rhea" id="RHEA-COMP:10670"/>
        <dbReference type="ChEBI" id="CHEBI:15378"/>
        <dbReference type="ChEBI" id="CHEBI:30616"/>
        <dbReference type="ChEBI" id="CHEBI:32551"/>
        <dbReference type="ChEBI" id="CHEBI:33019"/>
        <dbReference type="ChEBI" id="CHEBI:82748"/>
        <dbReference type="ChEBI" id="CHEBI:83665"/>
        <dbReference type="ChEBI" id="CHEBI:456215"/>
        <dbReference type="EC" id="6.3.4.19"/>
    </reaction>
</comment>
<dbReference type="InterPro" id="IPR011063">
    <property type="entry name" value="TilS/TtcA_N"/>
</dbReference>
<evidence type="ECO:0000256" key="6">
    <source>
        <dbReference type="ARBA" id="ARBA00022741"/>
    </source>
</evidence>
<dbReference type="InterPro" id="IPR014729">
    <property type="entry name" value="Rossmann-like_a/b/a_fold"/>
</dbReference>
<dbReference type="SMART" id="SM00977">
    <property type="entry name" value="TilS_C"/>
    <property type="match status" value="1"/>
</dbReference>
<keyword evidence="3" id="KW-0963">Cytoplasm</keyword>
<dbReference type="SUPFAM" id="SSF56037">
    <property type="entry name" value="PheT/TilS domain"/>
    <property type="match status" value="1"/>
</dbReference>
<sequence>MYTGRVRRTDKLSHPLQLLLLLMLHFSAAQRICPAAGVQATSTFVSFSKTRPANCLQRPRASLPRKQTLPLSVTPVTSPVPENETSSWLLDQVEASLKGPCRLSDSRGSAPAHHVVIAVSGGADSMALLHLLTRIRKRWEPPLKLTVAHFNHGLRPEAAQEEAFVLDAASRLGVPVHTASWQEEERSKSAGVQARARQWRRQECERLLQEERISGRWQTGKGKEGGAVGEREERGDGSEKEGAQGVIATAHHADDSLETWVLKLLRGAHISHLRGMEARAGAYVKPLLHLPKTRLVRFLEREGLAWEEDASNQTEKYKRNKVRLRLLPLMAELAGGEEALKARMEEMAEQSRGLEEWVVRAAREWEARHSAMAPLDVVDAGIELWLGPPVRFPLPSALSSSSLTGSSSAPALSAPSFPSPASPFSASEPLWAPLPRLLQEELLHRLVARASNGAVSLSYAQIRRAMEQLQRDEEEAQGGHKKKLQWRLEMGNGWLLVRQGQVLRLVQEQAHRNPKGNWQQENFPVSLPDAGVECLLPTGWQISASRLSASPSSSSSSAPGWSMVLPHVPMGARLRLRNRQEGDRFHPPWRQSPVKLKDFLRAQNVPLHRRDEVMLIVLLSNGPLGVKEEVIGLHPLGCVAAPSLDSQATNSALEPLAIRLMKV</sequence>
<dbReference type="SUPFAM" id="SSF52402">
    <property type="entry name" value="Adenine nucleotide alpha hydrolases-like"/>
    <property type="match status" value="1"/>
</dbReference>
<evidence type="ECO:0000256" key="7">
    <source>
        <dbReference type="ARBA" id="ARBA00022840"/>
    </source>
</evidence>
<evidence type="ECO:0000256" key="1">
    <source>
        <dbReference type="ARBA" id="ARBA00004496"/>
    </source>
</evidence>
<evidence type="ECO:0000256" key="8">
    <source>
        <dbReference type="ARBA" id="ARBA00048539"/>
    </source>
</evidence>